<feature type="compositionally biased region" description="Low complexity" evidence="1">
    <location>
        <begin position="68"/>
        <end position="80"/>
    </location>
</feature>
<evidence type="ECO:0000256" key="1">
    <source>
        <dbReference type="SAM" id="MobiDB-lite"/>
    </source>
</evidence>
<gene>
    <name evidence="2" type="ORF">GOB87_13240</name>
</gene>
<reference evidence="2" key="1">
    <citation type="submission" date="2019-11" db="EMBL/GenBank/DDBJ databases">
        <title>Description of new Acetobacter species.</title>
        <authorList>
            <person name="Cleenwerck I."/>
            <person name="Sombolestani A.S."/>
        </authorList>
    </citation>
    <scope>NUCLEOTIDE SEQUENCE</scope>
    <source>
        <strain evidence="2">LMG 1626</strain>
    </source>
</reference>
<feature type="region of interest" description="Disordered" evidence="1">
    <location>
        <begin position="1"/>
        <end position="80"/>
    </location>
</feature>
<evidence type="ECO:0000313" key="3">
    <source>
        <dbReference type="Proteomes" id="UP000597459"/>
    </source>
</evidence>
<dbReference type="EMBL" id="WOTH01000037">
    <property type="protein sequence ID" value="NHO54899.1"/>
    <property type="molecule type" value="Genomic_DNA"/>
</dbReference>
<sequence length="175" mass="17177">MANSKLFMGGFLPMPETGLDPREFARQNAAGPVGNLVAASSGGNGSGGSSGGSGSGDGGDSDSDSDSDTTQTVTPVKTVTAPGASLDMTFASNGDITYDVTPNAALTLSLSGGAAGTLSRLTLILRQPSSGGFAVALPTARYQGGEKPVVSTSAGTTTVISYLTDDGSKTIYGGV</sequence>
<feature type="compositionally biased region" description="Gly residues" evidence="1">
    <location>
        <begin position="42"/>
        <end position="58"/>
    </location>
</feature>
<organism evidence="2 3">
    <name type="scientific">Acetobacter estunensis</name>
    <dbReference type="NCBI Taxonomy" id="104097"/>
    <lineage>
        <taxon>Bacteria</taxon>
        <taxon>Pseudomonadati</taxon>
        <taxon>Pseudomonadota</taxon>
        <taxon>Alphaproteobacteria</taxon>
        <taxon>Acetobacterales</taxon>
        <taxon>Acetobacteraceae</taxon>
        <taxon>Acetobacter</taxon>
    </lineage>
</organism>
<dbReference type="RefSeq" id="WP_166317760.1">
    <property type="nucleotide sequence ID" value="NZ_WOTH01000037.1"/>
</dbReference>
<name>A0A967B849_9PROT</name>
<dbReference type="AlphaFoldDB" id="A0A967B849"/>
<evidence type="ECO:0000313" key="2">
    <source>
        <dbReference type="EMBL" id="NHO54899.1"/>
    </source>
</evidence>
<keyword evidence="3" id="KW-1185">Reference proteome</keyword>
<dbReference type="Proteomes" id="UP000597459">
    <property type="component" value="Unassembled WGS sequence"/>
</dbReference>
<protein>
    <submittedName>
        <fullName evidence="2">Uncharacterized protein</fullName>
    </submittedName>
</protein>
<comment type="caution">
    <text evidence="2">The sequence shown here is derived from an EMBL/GenBank/DDBJ whole genome shotgun (WGS) entry which is preliminary data.</text>
</comment>
<proteinExistence type="predicted"/>
<accession>A0A967B849</accession>